<dbReference type="Proteomes" id="UP000063699">
    <property type="component" value="Chromosome"/>
</dbReference>
<evidence type="ECO:0000313" key="1">
    <source>
        <dbReference type="EMBL" id="ALG06472.1"/>
    </source>
</evidence>
<reference evidence="1 2" key="1">
    <citation type="submission" date="2015-07" db="EMBL/GenBank/DDBJ databases">
        <title>Genome sequencing of Kibdelosporangium phytohabitans.</title>
        <authorList>
            <person name="Qin S."/>
            <person name="Xing K."/>
        </authorList>
    </citation>
    <scope>NUCLEOTIDE SEQUENCE [LARGE SCALE GENOMIC DNA]</scope>
    <source>
        <strain evidence="1 2">KLBMP1111</strain>
    </source>
</reference>
<dbReference type="RefSeq" id="WP_054288445.1">
    <property type="nucleotide sequence ID" value="NZ_CP012752.1"/>
</dbReference>
<gene>
    <name evidence="1" type="ORF">AOZ06_05605</name>
</gene>
<accession>A0A0N9HT07</accession>
<protein>
    <submittedName>
        <fullName evidence="1">Uncharacterized protein</fullName>
    </submittedName>
</protein>
<dbReference type="KEGG" id="kphy:AOZ06_05605"/>
<dbReference type="Pfam" id="PF19674">
    <property type="entry name" value="DUF6177"/>
    <property type="match status" value="1"/>
</dbReference>
<keyword evidence="2" id="KW-1185">Reference proteome</keyword>
<name>A0A0N9HT07_9PSEU</name>
<sequence length="314" mass="33347">MVDSLTGHPAADRETPAALVVEQDRTVVPLSTWLADAAVTAVRSNRVLQILTPARSSITYPLELLITDGNAQWVVRDGVEKFHDGMTGAVLTWNGSRFTGSDEVVPATPGQGSLEVQITTLHRPNGNVQLGLTTEAVTHALTGALPYGWGTAEPATEPWSPREITRHCHTRTPDPTALVVVGKDALGSLEVRRVDTGVRERLRLAGPSSSTVAQSAIEALAAEVAGKARSMIVASHPGRQGGLRSHSASLPSLPYGILIGHDMVAQQGVAHASAAPARVRILEPGACWCRLDSESKAPYEVLTDVLRHFGLREA</sequence>
<organism evidence="1 2">
    <name type="scientific">Kibdelosporangium phytohabitans</name>
    <dbReference type="NCBI Taxonomy" id="860235"/>
    <lineage>
        <taxon>Bacteria</taxon>
        <taxon>Bacillati</taxon>
        <taxon>Actinomycetota</taxon>
        <taxon>Actinomycetes</taxon>
        <taxon>Pseudonocardiales</taxon>
        <taxon>Pseudonocardiaceae</taxon>
        <taxon>Kibdelosporangium</taxon>
    </lineage>
</organism>
<evidence type="ECO:0000313" key="2">
    <source>
        <dbReference type="Proteomes" id="UP000063699"/>
    </source>
</evidence>
<dbReference type="OrthoDB" id="5103427at2"/>
<dbReference type="EMBL" id="CP012752">
    <property type="protein sequence ID" value="ALG06472.1"/>
    <property type="molecule type" value="Genomic_DNA"/>
</dbReference>
<dbReference type="InterPro" id="IPR046175">
    <property type="entry name" value="DUF6177"/>
</dbReference>
<proteinExistence type="predicted"/>
<dbReference type="AlphaFoldDB" id="A0A0N9HT07"/>
<dbReference type="STRING" id="860235.AOZ06_05605"/>